<feature type="transmembrane region" description="Helical" evidence="8">
    <location>
        <begin position="355"/>
        <end position="375"/>
    </location>
</feature>
<dbReference type="PANTHER" id="PTHR42751">
    <property type="entry name" value="SODIUM/HYDROGEN EXCHANGER FAMILY/TRKA DOMAIN PROTEIN"/>
    <property type="match status" value="1"/>
</dbReference>
<evidence type="ECO:0000256" key="4">
    <source>
        <dbReference type="ARBA" id="ARBA00022538"/>
    </source>
</evidence>
<feature type="transmembrane region" description="Helical" evidence="8">
    <location>
        <begin position="180"/>
        <end position="202"/>
    </location>
</feature>
<dbReference type="SUPFAM" id="SSF51735">
    <property type="entry name" value="NAD(P)-binding Rossmann-fold domains"/>
    <property type="match status" value="1"/>
</dbReference>
<dbReference type="InterPro" id="IPR003148">
    <property type="entry name" value="RCK_N"/>
</dbReference>
<dbReference type="STRING" id="644282.Deba_0023"/>
<feature type="transmembrane region" description="Helical" evidence="8">
    <location>
        <begin position="84"/>
        <end position="108"/>
    </location>
</feature>
<dbReference type="Gene3D" id="3.30.70.1450">
    <property type="entry name" value="Regulator of K+ conductance, C-terminal domain"/>
    <property type="match status" value="1"/>
</dbReference>
<comment type="similarity">
    <text evidence="2">Belongs to the monovalent cation:proton antiporter 2 (CPA2) transporter (TC 2.A.37) family.</text>
</comment>
<dbReference type="Proteomes" id="UP000009047">
    <property type="component" value="Chromosome"/>
</dbReference>
<dbReference type="AlphaFoldDB" id="E1QD83"/>
<dbReference type="Pfam" id="PF02080">
    <property type="entry name" value="TrkA_C"/>
    <property type="match status" value="1"/>
</dbReference>
<organism evidence="11 12">
    <name type="scientific">Desulfarculus baarsii (strain ATCC 33931 / DSM 2075 / LMG 7858 / VKM B-1802 / 2st14)</name>
    <dbReference type="NCBI Taxonomy" id="644282"/>
    <lineage>
        <taxon>Bacteria</taxon>
        <taxon>Pseudomonadati</taxon>
        <taxon>Thermodesulfobacteriota</taxon>
        <taxon>Desulfarculia</taxon>
        <taxon>Desulfarculales</taxon>
        <taxon>Desulfarculaceae</taxon>
        <taxon>Desulfarculus</taxon>
    </lineage>
</organism>
<feature type="transmembrane region" description="Helical" evidence="8">
    <location>
        <begin position="114"/>
        <end position="133"/>
    </location>
</feature>
<keyword evidence="4" id="KW-0633">Potassium transport</keyword>
<dbReference type="InterPro" id="IPR006037">
    <property type="entry name" value="RCK_C"/>
</dbReference>
<keyword evidence="4" id="KW-0406">Ion transport</keyword>
<dbReference type="GO" id="GO:0016020">
    <property type="term" value="C:membrane"/>
    <property type="evidence" value="ECO:0007669"/>
    <property type="project" value="UniProtKB-SubCell"/>
</dbReference>
<evidence type="ECO:0000259" key="9">
    <source>
        <dbReference type="PROSITE" id="PS51201"/>
    </source>
</evidence>
<accession>E1QD83</accession>
<dbReference type="eggNOG" id="COG0490">
    <property type="taxonomic scope" value="Bacteria"/>
</dbReference>
<protein>
    <submittedName>
        <fullName evidence="11">Sodium/hydrogen exchanger</fullName>
    </submittedName>
</protein>
<dbReference type="PROSITE" id="PS51202">
    <property type="entry name" value="RCK_C"/>
    <property type="match status" value="1"/>
</dbReference>
<dbReference type="InterPro" id="IPR038770">
    <property type="entry name" value="Na+/solute_symporter_sf"/>
</dbReference>
<dbReference type="eggNOG" id="COG1226">
    <property type="taxonomic scope" value="Bacteria"/>
</dbReference>
<dbReference type="GO" id="GO:0008324">
    <property type="term" value="F:monoatomic cation transmembrane transporter activity"/>
    <property type="evidence" value="ECO:0007669"/>
    <property type="project" value="InterPro"/>
</dbReference>
<dbReference type="SUPFAM" id="SSF116726">
    <property type="entry name" value="TrkA C-terminal domain-like"/>
    <property type="match status" value="1"/>
</dbReference>
<feature type="transmembrane region" description="Helical" evidence="8">
    <location>
        <begin position="145"/>
        <end position="168"/>
    </location>
</feature>
<evidence type="ECO:0000256" key="6">
    <source>
        <dbReference type="ARBA" id="ARBA00022989"/>
    </source>
</evidence>
<keyword evidence="7 8" id="KW-0472">Membrane</keyword>
<evidence type="ECO:0000256" key="8">
    <source>
        <dbReference type="SAM" id="Phobius"/>
    </source>
</evidence>
<dbReference type="Pfam" id="PF02254">
    <property type="entry name" value="TrkA_N"/>
    <property type="match status" value="1"/>
</dbReference>
<feature type="transmembrane region" description="Helical" evidence="8">
    <location>
        <begin position="6"/>
        <end position="22"/>
    </location>
</feature>
<evidence type="ECO:0000259" key="10">
    <source>
        <dbReference type="PROSITE" id="PS51202"/>
    </source>
</evidence>
<dbReference type="InterPro" id="IPR036291">
    <property type="entry name" value="NAD(P)-bd_dom_sf"/>
</dbReference>
<dbReference type="eggNOG" id="COG0475">
    <property type="taxonomic scope" value="Bacteria"/>
</dbReference>
<feature type="transmembrane region" description="Helical" evidence="8">
    <location>
        <begin position="29"/>
        <end position="49"/>
    </location>
</feature>
<feature type="transmembrane region" description="Helical" evidence="8">
    <location>
        <begin position="238"/>
        <end position="255"/>
    </location>
</feature>
<dbReference type="RefSeq" id="WP_013256858.1">
    <property type="nucleotide sequence ID" value="NC_014365.1"/>
</dbReference>
<dbReference type="GO" id="GO:0006813">
    <property type="term" value="P:potassium ion transport"/>
    <property type="evidence" value="ECO:0007669"/>
    <property type="project" value="UniProtKB-KW"/>
</dbReference>
<evidence type="ECO:0000256" key="5">
    <source>
        <dbReference type="ARBA" id="ARBA00022692"/>
    </source>
</evidence>
<evidence type="ECO:0000256" key="7">
    <source>
        <dbReference type="ARBA" id="ARBA00023136"/>
    </source>
</evidence>
<dbReference type="InterPro" id="IPR036721">
    <property type="entry name" value="RCK_C_sf"/>
</dbReference>
<feature type="domain" description="RCK C-terminal" evidence="10">
    <location>
        <begin position="585"/>
        <end position="669"/>
    </location>
</feature>
<dbReference type="Gene3D" id="3.40.50.720">
    <property type="entry name" value="NAD(P)-binding Rossmann-like Domain"/>
    <property type="match status" value="1"/>
</dbReference>
<dbReference type="EMBL" id="CP002085">
    <property type="protein sequence ID" value="ADK83402.1"/>
    <property type="molecule type" value="Genomic_DNA"/>
</dbReference>
<feature type="transmembrane region" description="Helical" evidence="8">
    <location>
        <begin position="214"/>
        <end position="232"/>
    </location>
</feature>
<keyword evidence="12" id="KW-1185">Reference proteome</keyword>
<gene>
    <name evidence="11" type="ordered locus">Deba_0023</name>
</gene>
<dbReference type="GO" id="GO:1902600">
    <property type="term" value="P:proton transmembrane transport"/>
    <property type="evidence" value="ECO:0007669"/>
    <property type="project" value="InterPro"/>
</dbReference>
<dbReference type="GO" id="GO:0015297">
    <property type="term" value="F:antiporter activity"/>
    <property type="evidence" value="ECO:0007669"/>
    <property type="project" value="InterPro"/>
</dbReference>
<dbReference type="PROSITE" id="PS51201">
    <property type="entry name" value="RCK_N"/>
    <property type="match status" value="1"/>
</dbReference>
<dbReference type="Pfam" id="PF00999">
    <property type="entry name" value="Na_H_Exchanger"/>
    <property type="match status" value="1"/>
</dbReference>
<dbReference type="InterPro" id="IPR006153">
    <property type="entry name" value="Cation/H_exchanger_TM"/>
</dbReference>
<keyword evidence="6 8" id="KW-1133">Transmembrane helix</keyword>
<proteinExistence type="inferred from homology"/>
<dbReference type="OrthoDB" id="9781411at2"/>
<name>E1QD83_DESB2</name>
<keyword evidence="4" id="KW-0630">Potassium</keyword>
<dbReference type="PANTHER" id="PTHR42751:SF3">
    <property type="entry name" value="SODIUM_GLUTAMATE SYMPORTER"/>
    <property type="match status" value="1"/>
</dbReference>
<evidence type="ECO:0000256" key="2">
    <source>
        <dbReference type="ARBA" id="ARBA00005551"/>
    </source>
</evidence>
<dbReference type="HOGENOM" id="CLU_005126_9_0_7"/>
<comment type="subcellular location">
    <subcellularLocation>
        <location evidence="1">Membrane</location>
        <topology evidence="1">Multi-pass membrane protein</topology>
    </subcellularLocation>
</comment>
<evidence type="ECO:0000313" key="12">
    <source>
        <dbReference type="Proteomes" id="UP000009047"/>
    </source>
</evidence>
<feature type="domain" description="RCK N-terminal" evidence="9">
    <location>
        <begin position="418"/>
        <end position="535"/>
    </location>
</feature>
<sequence length="672" mass="70788">MGILLDLVVILGLSLGVIYVFHRLGIPNIVGFLIAGALAGPHGLGLVSGVHEVELMAEVGVVLLLFTIGLEFSIKDLMQIKDVVFIGGALQVLGAMALGAGAAHLLGLNWNTEIFVGFLLALSSTAIVLNLLRERSALDTPAGRICLAILIFQDIAVVPMMLAVPFLAGGHVNGADMWLMLQKGLAAVAALLVLGRWLAPWAMARVADTRSREMFLISVVTMCLGVAALTWWAGLSLALGAFAAGLIISSSPFGLQAVGSILPMRDLFISIFFISMGMLVEPAYFVHHPVLVLTVTALVLILKQASAGVAVLFLGHGLRVAGSTALSIGQIGEFSFVLAQIGLNAKLLDSNGYNLFLATAIMTMVLTPFMLSLGFRLGEKSPAWLSAIGLGGYWSPSWGGPDRQGGDDEGHAAHDGHAAQVVVIGYGLAGRNVVRAARLAGLPFLVVEMNPHTVRQQSALGLPIVFGDASNPAVLAHAGLAHAKILVVSMGGSVVARRIVAAAKSINPTLHVIVRTRYESEVEGLRKVGADEVIPEEYETALEIFTRVLRRLRAPESEIATLLAQLRRQDYNSLRDVNPGGEGGEQRLSGLFDDTEILTFRLDERSPLVGRSLGQANLRKDHGVTVVAIKRPDGVAASPGADELLAGGDMLVVMGPPGKVAAMGRLFGAPPS</sequence>
<evidence type="ECO:0000313" key="11">
    <source>
        <dbReference type="EMBL" id="ADK83402.1"/>
    </source>
</evidence>
<evidence type="ECO:0000256" key="1">
    <source>
        <dbReference type="ARBA" id="ARBA00004141"/>
    </source>
</evidence>
<feature type="transmembrane region" description="Helical" evidence="8">
    <location>
        <begin position="55"/>
        <end position="72"/>
    </location>
</feature>
<feature type="transmembrane region" description="Helical" evidence="8">
    <location>
        <begin position="291"/>
        <end position="313"/>
    </location>
</feature>
<dbReference type="KEGG" id="dbr:Deba_0023"/>
<feature type="transmembrane region" description="Helical" evidence="8">
    <location>
        <begin position="267"/>
        <end position="285"/>
    </location>
</feature>
<keyword evidence="3" id="KW-0813">Transport</keyword>
<keyword evidence="5 8" id="KW-0812">Transmembrane</keyword>
<dbReference type="Gene3D" id="1.20.1530.20">
    <property type="match status" value="1"/>
</dbReference>
<evidence type="ECO:0000256" key="3">
    <source>
        <dbReference type="ARBA" id="ARBA00022448"/>
    </source>
</evidence>
<reference evidence="11 12" key="1">
    <citation type="journal article" date="2010" name="Stand. Genomic Sci.">
        <title>Complete genome sequence of Desulfarculus baarsii type strain (2st14).</title>
        <authorList>
            <person name="Sun H."/>
            <person name="Spring S."/>
            <person name="Lapidus A."/>
            <person name="Davenport K."/>
            <person name="Del Rio T.G."/>
            <person name="Tice H."/>
            <person name="Nolan M."/>
            <person name="Copeland A."/>
            <person name="Cheng J.F."/>
            <person name="Lucas S."/>
            <person name="Tapia R."/>
            <person name="Goodwin L."/>
            <person name="Pitluck S."/>
            <person name="Ivanova N."/>
            <person name="Pagani I."/>
            <person name="Mavromatis K."/>
            <person name="Ovchinnikova G."/>
            <person name="Pati A."/>
            <person name="Chen A."/>
            <person name="Palaniappan K."/>
            <person name="Hauser L."/>
            <person name="Chang Y.J."/>
            <person name="Jeffries C.D."/>
            <person name="Detter J.C."/>
            <person name="Han C."/>
            <person name="Rohde M."/>
            <person name="Brambilla E."/>
            <person name="Goker M."/>
            <person name="Woyke T."/>
            <person name="Bristow J."/>
            <person name="Eisen J.A."/>
            <person name="Markowitz V."/>
            <person name="Hugenholtz P."/>
            <person name="Kyrpides N.C."/>
            <person name="Klenk H.P."/>
            <person name="Land M."/>
        </authorList>
    </citation>
    <scope>NUCLEOTIDE SEQUENCE [LARGE SCALE GENOMIC DNA]</scope>
    <source>
        <strain evidence="12">ATCC 33931 / DSM 2075 / LMG 7858 / VKM B-1802 / 2st14</strain>
    </source>
</reference>